<dbReference type="Pfam" id="PF00535">
    <property type="entry name" value="Glycos_transf_2"/>
    <property type="match status" value="1"/>
</dbReference>
<name>A0A1G1KXT8_9BACT</name>
<organism evidence="2 3">
    <name type="scientific">Candidatus Danuiimicrobium aquiferis</name>
    <dbReference type="NCBI Taxonomy" id="1801832"/>
    <lineage>
        <taxon>Bacteria</taxon>
        <taxon>Pseudomonadati</taxon>
        <taxon>Candidatus Omnitrophota</taxon>
        <taxon>Candidatus Danuiimicrobium</taxon>
    </lineage>
</organism>
<dbReference type="Gene3D" id="3.90.550.10">
    <property type="entry name" value="Spore Coat Polysaccharide Biosynthesis Protein SpsA, Chain A"/>
    <property type="match status" value="1"/>
</dbReference>
<dbReference type="PANTHER" id="PTHR48090:SF6">
    <property type="entry name" value="SLR5056 PROTEIN"/>
    <property type="match status" value="1"/>
</dbReference>
<dbReference type="AlphaFoldDB" id="A0A1G1KXT8"/>
<proteinExistence type="predicted"/>
<evidence type="ECO:0000313" key="3">
    <source>
        <dbReference type="Proteomes" id="UP000178187"/>
    </source>
</evidence>
<dbReference type="Proteomes" id="UP000178187">
    <property type="component" value="Unassembled WGS sequence"/>
</dbReference>
<dbReference type="InterPro" id="IPR001173">
    <property type="entry name" value="Glyco_trans_2-like"/>
</dbReference>
<dbReference type="PANTHER" id="PTHR48090">
    <property type="entry name" value="UNDECAPRENYL-PHOSPHATE 4-DEOXY-4-FORMAMIDO-L-ARABINOSE TRANSFERASE-RELATED"/>
    <property type="match status" value="1"/>
</dbReference>
<comment type="caution">
    <text evidence="2">The sequence shown here is derived from an EMBL/GenBank/DDBJ whole genome shotgun (WGS) entry which is preliminary data.</text>
</comment>
<evidence type="ECO:0000313" key="2">
    <source>
        <dbReference type="EMBL" id="OGW97419.1"/>
    </source>
</evidence>
<dbReference type="InterPro" id="IPR029044">
    <property type="entry name" value="Nucleotide-diphossugar_trans"/>
</dbReference>
<evidence type="ECO:0000259" key="1">
    <source>
        <dbReference type="Pfam" id="PF00535"/>
    </source>
</evidence>
<protein>
    <recommendedName>
        <fullName evidence="1">Glycosyltransferase 2-like domain-containing protein</fullName>
    </recommendedName>
</protein>
<dbReference type="InterPro" id="IPR050256">
    <property type="entry name" value="Glycosyltransferase_2"/>
</dbReference>
<sequence length="284" mass="32053">MIHLLLPAFNEETSIIGLFNKLIDFACKDDLDISVILLDDGSVDKTSELAASFSNRLRITVLKHSINRGLGETARDLFEYAAAHALPSDMIIRMDCDDTQDPAIIHLMAEKIKKGEADVVIASRFQKGGGQAGVNTYRAAVSYAANLFMKMIFPMKSVRDYSSGFRAYRASLIQDAVKLYGNSFIQLKGLGFTGTLEKLVKLNLLGAKFSEIGHYLHYDRKRSPSKMISSVTTLGYFTMAFLYHWPFGGWKYQYKGVSKSYRGDRILFDRLVKKRLKRFQIISN</sequence>
<feature type="domain" description="Glycosyltransferase 2-like" evidence="1">
    <location>
        <begin position="6"/>
        <end position="174"/>
    </location>
</feature>
<accession>A0A1G1KXT8</accession>
<dbReference type="EMBL" id="MHFR01000042">
    <property type="protein sequence ID" value="OGW97419.1"/>
    <property type="molecule type" value="Genomic_DNA"/>
</dbReference>
<gene>
    <name evidence="2" type="ORF">A3G33_09515</name>
</gene>
<dbReference type="SUPFAM" id="SSF53448">
    <property type="entry name" value="Nucleotide-diphospho-sugar transferases"/>
    <property type="match status" value="1"/>
</dbReference>
<reference evidence="2 3" key="1">
    <citation type="journal article" date="2016" name="Nat. Commun.">
        <title>Thousands of microbial genomes shed light on interconnected biogeochemical processes in an aquifer system.</title>
        <authorList>
            <person name="Anantharaman K."/>
            <person name="Brown C.T."/>
            <person name="Hug L.A."/>
            <person name="Sharon I."/>
            <person name="Castelle C.J."/>
            <person name="Probst A.J."/>
            <person name="Thomas B.C."/>
            <person name="Singh A."/>
            <person name="Wilkins M.J."/>
            <person name="Karaoz U."/>
            <person name="Brodie E.L."/>
            <person name="Williams K.H."/>
            <person name="Hubbard S.S."/>
            <person name="Banfield J.F."/>
        </authorList>
    </citation>
    <scope>NUCLEOTIDE SEQUENCE [LARGE SCALE GENOMIC DNA]</scope>
</reference>